<feature type="domain" description="Baseplate J-like C-terminal" evidence="2">
    <location>
        <begin position="293"/>
        <end position="354"/>
    </location>
</feature>
<dbReference type="EMBL" id="JAVDQH010000003">
    <property type="protein sequence ID" value="MDR6243138.1"/>
    <property type="molecule type" value="Genomic_DNA"/>
</dbReference>
<dbReference type="InterPro" id="IPR058530">
    <property type="entry name" value="Baseplate_J-like_C"/>
</dbReference>
<dbReference type="Proteomes" id="UP001185028">
    <property type="component" value="Unassembled WGS sequence"/>
</dbReference>
<comment type="caution">
    <text evidence="3">The sequence shown here is derived from an EMBL/GenBank/DDBJ whole genome shotgun (WGS) entry which is preliminary data.</text>
</comment>
<protein>
    <submittedName>
        <fullName evidence="3">Phage protein gp47/JayE</fullName>
    </submittedName>
</protein>
<organism evidence="3 4">
    <name type="scientific">Paenibacillus hunanensis</name>
    <dbReference type="NCBI Taxonomy" id="539262"/>
    <lineage>
        <taxon>Bacteria</taxon>
        <taxon>Bacillati</taxon>
        <taxon>Bacillota</taxon>
        <taxon>Bacilli</taxon>
        <taxon>Bacillales</taxon>
        <taxon>Paenibacillaceae</taxon>
        <taxon>Paenibacillus</taxon>
    </lineage>
</organism>
<name>A0ABU1IV41_9BACL</name>
<dbReference type="InterPro" id="IPR006949">
    <property type="entry name" value="Barrel_Baseplate_J-like"/>
</dbReference>
<feature type="domain" description="Baseplate protein J-like barrel" evidence="1">
    <location>
        <begin position="89"/>
        <end position="173"/>
    </location>
</feature>
<evidence type="ECO:0000259" key="2">
    <source>
        <dbReference type="Pfam" id="PF26079"/>
    </source>
</evidence>
<sequence length="380" mass="41649">MAFERKSMESIVQDMIDWSRGVSSKITDYRIGSRARTFLESPAKEIEELYDKVHRYTRRLIAESIYTIMAFPKLQAVSATGKVVFARATAADDNYLIPAGTLIKTKATATLAPITFRTLADAVLAIGETTVMVSVVSTIAGTDGNVEIGSISDFLSKPAGVDTVTNLVAFTTGKAEETLDEQKNRFQKFIASLSRGTLQAIEYGTTTAQLTDGNGIIIERVVEAKTFEDLINRKGEVDCYIWNGTGTASADLLSEVAKVLAGYYQNGKPVYGYKPAGIPVNLYSAKVKPVKMRLKLTLNSGASLSDTQTYINREVSDFFSALTQGKELVQTALESRIKQLDSVYDIKIELSTDDGKTWTYNNLQAADTEILTPVFPLLYV</sequence>
<gene>
    <name evidence="3" type="ORF">JOC58_001023</name>
</gene>
<evidence type="ECO:0000259" key="1">
    <source>
        <dbReference type="Pfam" id="PF04865"/>
    </source>
</evidence>
<dbReference type="RefSeq" id="WP_188775378.1">
    <property type="nucleotide sequence ID" value="NZ_BMMB01000004.1"/>
</dbReference>
<proteinExistence type="predicted"/>
<evidence type="ECO:0000313" key="4">
    <source>
        <dbReference type="Proteomes" id="UP001185028"/>
    </source>
</evidence>
<accession>A0ABU1IV41</accession>
<dbReference type="Pfam" id="PF04865">
    <property type="entry name" value="Baseplate_J"/>
    <property type="match status" value="1"/>
</dbReference>
<reference evidence="3 4" key="1">
    <citation type="submission" date="2023-07" db="EMBL/GenBank/DDBJ databases">
        <title>Genomic Encyclopedia of Type Strains, Phase IV (KMG-IV): sequencing the most valuable type-strain genomes for metagenomic binning, comparative biology and taxonomic classification.</title>
        <authorList>
            <person name="Goeker M."/>
        </authorList>
    </citation>
    <scope>NUCLEOTIDE SEQUENCE [LARGE SCALE GENOMIC DNA]</scope>
    <source>
        <strain evidence="3 4">DSM 22170</strain>
    </source>
</reference>
<dbReference type="Pfam" id="PF26079">
    <property type="entry name" value="Baseplate_J_C"/>
    <property type="match status" value="1"/>
</dbReference>
<keyword evidence="4" id="KW-1185">Reference proteome</keyword>
<evidence type="ECO:0000313" key="3">
    <source>
        <dbReference type="EMBL" id="MDR6243138.1"/>
    </source>
</evidence>